<evidence type="ECO:0000313" key="1">
    <source>
        <dbReference type="EMBL" id="OQW51197.1"/>
    </source>
</evidence>
<dbReference type="NCBIfam" id="TIGR03223">
    <property type="entry name" value="Phn_opern_protn"/>
    <property type="match status" value="1"/>
</dbReference>
<proteinExistence type="predicted"/>
<dbReference type="PIRSF" id="PIRSF033328">
    <property type="entry name" value="Phest_Mll4975"/>
    <property type="match status" value="1"/>
</dbReference>
<dbReference type="EMBL" id="LWDL01000021">
    <property type="protein sequence ID" value="OQW51197.1"/>
    <property type="molecule type" value="Genomic_DNA"/>
</dbReference>
<dbReference type="RefSeq" id="WP_376801571.1">
    <property type="nucleotide sequence ID" value="NZ_DBNB01000022.1"/>
</dbReference>
<dbReference type="InterPro" id="IPR009389">
    <property type="entry name" value="DUF1045"/>
</dbReference>
<dbReference type="Gene3D" id="3.90.1140.10">
    <property type="entry name" value="Cyclic phosphodiesterase"/>
    <property type="match status" value="1"/>
</dbReference>
<dbReference type="STRING" id="1827387.A4S15_12250"/>
<evidence type="ECO:0000313" key="2">
    <source>
        <dbReference type="Proteomes" id="UP000192872"/>
    </source>
</evidence>
<dbReference type="AlphaFoldDB" id="A0A1W9HV67"/>
<protein>
    <recommendedName>
        <fullName evidence="3">Phosphonate metabolism protein</fullName>
    </recommendedName>
</protein>
<name>A0A1W9HV67_9HYPH</name>
<dbReference type="Proteomes" id="UP000192872">
    <property type="component" value="Unassembled WGS sequence"/>
</dbReference>
<organism evidence="1 2">
    <name type="scientific">Candidatus Raskinella chloraquaticus</name>
    <dbReference type="NCBI Taxonomy" id="1951219"/>
    <lineage>
        <taxon>Bacteria</taxon>
        <taxon>Pseudomonadati</taxon>
        <taxon>Pseudomonadota</taxon>
        <taxon>Alphaproteobacteria</taxon>
        <taxon>Hyphomicrobiales</taxon>
        <taxon>Phreatobacteraceae</taxon>
        <taxon>Candidatus Raskinella</taxon>
    </lineage>
</organism>
<sequence length="231" mass="25810">MSEARYAIYAAPRRDEALWRFGSGLLGYDAAKPGDVAAPDLAGITRADWHSLTAEPRRYGFHATLKAPFRLAGGQRESALQNALSDFCRRHQALPAFSLHVARLGPFFALIPKNANPGLQALAGDVVEAFDLFRAALSLEEMGRRNPAQLPARERGYLERWGYPYVFDAFRFHMTLTGRVGEEKREQVEAVLRDAYAALPPDPFFLAELVLFRQDTQGSRFVIVSRHAFTG</sequence>
<comment type="caution">
    <text evidence="1">The sequence shown here is derived from an EMBL/GenBank/DDBJ whole genome shotgun (WGS) entry which is preliminary data.</text>
</comment>
<gene>
    <name evidence="1" type="ORF">A4S15_12250</name>
</gene>
<dbReference type="Pfam" id="PF06299">
    <property type="entry name" value="DUF1045"/>
    <property type="match status" value="1"/>
</dbReference>
<evidence type="ECO:0008006" key="3">
    <source>
        <dbReference type="Google" id="ProtNLM"/>
    </source>
</evidence>
<accession>A0A1W9HV67</accession>
<reference evidence="1 2" key="1">
    <citation type="journal article" date="2017" name="Water Res.">
        <title>Comammox in drinking water systems.</title>
        <authorList>
            <person name="Wang Y."/>
            <person name="Ma L."/>
            <person name="Mao Y."/>
            <person name="Jiang X."/>
            <person name="Xia Y."/>
            <person name="Yu K."/>
            <person name="Li B."/>
            <person name="Zhang T."/>
        </authorList>
    </citation>
    <scope>NUCLEOTIDE SEQUENCE [LARGE SCALE GENOMIC DNA]</scope>
    <source>
        <strain evidence="1">SG_bin8</strain>
    </source>
</reference>